<evidence type="ECO:0000256" key="1">
    <source>
        <dbReference type="ARBA" id="ARBA00022737"/>
    </source>
</evidence>
<keyword evidence="2 3" id="KW-0040">ANK repeat</keyword>
<feature type="domain" description="Death" evidence="5">
    <location>
        <begin position="1119"/>
        <end position="1188"/>
    </location>
</feature>
<dbReference type="Gene3D" id="1.25.40.20">
    <property type="entry name" value="Ankyrin repeat-containing domain"/>
    <property type="match status" value="1"/>
</dbReference>
<feature type="repeat" description="ANK" evidence="3">
    <location>
        <begin position="216"/>
        <end position="248"/>
    </location>
</feature>
<dbReference type="GO" id="GO:0006357">
    <property type="term" value="P:regulation of transcription by RNA polymerase II"/>
    <property type="evidence" value="ECO:0007669"/>
    <property type="project" value="TreeGrafter"/>
</dbReference>
<feature type="repeat" description="ANK" evidence="3">
    <location>
        <begin position="249"/>
        <end position="281"/>
    </location>
</feature>
<evidence type="ECO:0000256" key="2">
    <source>
        <dbReference type="ARBA" id="ARBA00023043"/>
    </source>
</evidence>
<dbReference type="EMBL" id="LR782901">
    <property type="protein sequence ID" value="CAB3221561.1"/>
    <property type="molecule type" value="mRNA"/>
</dbReference>
<dbReference type="SUPFAM" id="SSF48403">
    <property type="entry name" value="Ankyrin repeat"/>
    <property type="match status" value="1"/>
</dbReference>
<dbReference type="PROSITE" id="PS50088">
    <property type="entry name" value="ANK_REPEAT"/>
    <property type="match status" value="9"/>
</dbReference>
<dbReference type="GO" id="GO:0061629">
    <property type="term" value="F:RNA polymerase II-specific DNA-binding transcription factor binding"/>
    <property type="evidence" value="ECO:0007669"/>
    <property type="project" value="TreeGrafter"/>
</dbReference>
<dbReference type="PROSITE" id="PS50017">
    <property type="entry name" value="DEATH_DOMAIN"/>
    <property type="match status" value="1"/>
</dbReference>
<organism evidence="6">
    <name type="scientific">Phallusia mammillata</name>
    <dbReference type="NCBI Taxonomy" id="59560"/>
    <lineage>
        <taxon>Eukaryota</taxon>
        <taxon>Metazoa</taxon>
        <taxon>Chordata</taxon>
        <taxon>Tunicata</taxon>
        <taxon>Ascidiacea</taxon>
        <taxon>Phlebobranchia</taxon>
        <taxon>Ascidiidae</taxon>
        <taxon>Phallusia</taxon>
    </lineage>
</organism>
<feature type="repeat" description="ANK" evidence="3">
    <location>
        <begin position="355"/>
        <end position="387"/>
    </location>
</feature>
<reference evidence="6" key="1">
    <citation type="submission" date="2020-04" db="EMBL/GenBank/DDBJ databases">
        <authorList>
            <person name="Neveu A P."/>
        </authorList>
    </citation>
    <scope>NUCLEOTIDE SEQUENCE</scope>
    <source>
        <tissue evidence="6">Whole embryo</tissue>
    </source>
</reference>
<dbReference type="PRINTS" id="PR01415">
    <property type="entry name" value="ANKYRIN"/>
</dbReference>
<dbReference type="Pfam" id="PF13637">
    <property type="entry name" value="Ank_4"/>
    <property type="match status" value="1"/>
</dbReference>
<dbReference type="GO" id="GO:0007165">
    <property type="term" value="P:signal transduction"/>
    <property type="evidence" value="ECO:0007669"/>
    <property type="project" value="InterPro"/>
</dbReference>
<feature type="repeat" description="ANK" evidence="3">
    <location>
        <begin position="83"/>
        <end position="115"/>
    </location>
</feature>
<accession>A0A6F9D772</accession>
<dbReference type="PROSITE" id="PS50297">
    <property type="entry name" value="ANK_REP_REGION"/>
    <property type="match status" value="7"/>
</dbReference>
<dbReference type="Pfam" id="PF12796">
    <property type="entry name" value="Ank_2"/>
    <property type="match status" value="3"/>
</dbReference>
<dbReference type="PANTHER" id="PTHR24126">
    <property type="entry name" value="ANKYRIN REPEAT, PH AND SEC7 DOMAIN CONTAINING PROTEIN SECG-RELATED"/>
    <property type="match status" value="1"/>
</dbReference>
<feature type="repeat" description="ANK" evidence="3">
    <location>
        <begin position="183"/>
        <end position="215"/>
    </location>
</feature>
<feature type="repeat" description="ANK" evidence="3">
    <location>
        <begin position="149"/>
        <end position="182"/>
    </location>
</feature>
<feature type="compositionally biased region" description="Polar residues" evidence="4">
    <location>
        <begin position="444"/>
        <end position="456"/>
    </location>
</feature>
<evidence type="ECO:0000256" key="4">
    <source>
        <dbReference type="SAM" id="MobiDB-lite"/>
    </source>
</evidence>
<dbReference type="SUPFAM" id="SSF47986">
    <property type="entry name" value="DEATH domain"/>
    <property type="match status" value="1"/>
</dbReference>
<dbReference type="Pfam" id="PF00023">
    <property type="entry name" value="Ank"/>
    <property type="match status" value="2"/>
</dbReference>
<gene>
    <name evidence="6" type="primary">Ank2</name>
</gene>
<dbReference type="AlphaFoldDB" id="A0A6F9D772"/>
<feature type="region of interest" description="Disordered" evidence="4">
    <location>
        <begin position="408"/>
        <end position="469"/>
    </location>
</feature>
<feature type="repeat" description="ANK" evidence="3">
    <location>
        <begin position="315"/>
        <end position="353"/>
    </location>
</feature>
<protein>
    <submittedName>
        <fullName evidence="6">Ankyrin giant isoform</fullName>
    </submittedName>
</protein>
<dbReference type="SMART" id="SM00248">
    <property type="entry name" value="ANK"/>
    <property type="match status" value="11"/>
</dbReference>
<keyword evidence="1" id="KW-0677">Repeat</keyword>
<dbReference type="Gene3D" id="1.10.533.10">
    <property type="entry name" value="Death Domain, Fas"/>
    <property type="match status" value="1"/>
</dbReference>
<evidence type="ECO:0000313" key="6">
    <source>
        <dbReference type="EMBL" id="CAB3221561.1"/>
    </source>
</evidence>
<feature type="repeat" description="ANK" evidence="3">
    <location>
        <begin position="116"/>
        <end position="148"/>
    </location>
</feature>
<evidence type="ECO:0000256" key="3">
    <source>
        <dbReference type="PROSITE-ProRule" id="PRU00023"/>
    </source>
</evidence>
<feature type="repeat" description="ANK" evidence="3">
    <location>
        <begin position="282"/>
        <end position="314"/>
    </location>
</feature>
<dbReference type="InterPro" id="IPR002110">
    <property type="entry name" value="Ankyrin_rpt"/>
</dbReference>
<name>A0A6F9D772_9ASCI</name>
<dbReference type="InterPro" id="IPR036770">
    <property type="entry name" value="Ankyrin_rpt-contain_sf"/>
</dbReference>
<sequence length="1221" mass="133641">MGGTQTKSQEKELCIQLHNAIADGNGDAARELLMCRAVNPNNKLFVHSRKLDPPLFTAVENNCLSLVEMLLQYDAKISTFNRNGCTPLHVAVAQNLEEIAETLIRHNANPSAPNLHGESSLHVAATYGLVNMTELLLSSGASVNSRGKLNRTPLHSACAIPGNTSMAMSLLNHGADPDLQDEELKTPLHYLAQLGNSQGIDILLQAGACKNSSDVNGKSALHVSVESEEISATRALLRHQCDVNWQDSSGQTPLYKATEKEYSELVSILLLNGADANIPSSSVMYPIRTAVWKKNINITKSLLDNGANVNATDRTGITPLHVACLYGNIDEENDISLVEILLGAGANIDAQCSKHRRTPLHNAVECGNEEIVVLLLQNGANSSLLDSKGKSALSLATTENISNLLTETDGTGLNLTPLSRRREQNETSSPGASIRRMNFYTRPNPLQANNIPSSATGPPPIPPRDNPHPSGVPFGLNGTFPSAIPAGVPIIRHNFTWSARDSTSNNSENHNNGSTPLGVAPAKLLTFSTNFPLSNPHIMCHSITSSKQTINTDLGCTLHIPSSSVHSSFLLYVEGNNYSQELLPLPSGHYLCSNLINFYTHTLPSRIHGNHIAGENPEREIPHFQKPITVKFVLRPSALAKFDENEHEFKVFASFDESVTAWEELECQIEKILHSDENGDGTNGQTINLLTVETDELGTLVAMLCPKQDSKQLTSSSEKITSSVDPTISASVSLNPSEKAAIDLEALKVTPNMIEQMNRKDFSYVVGSSREVRLSVKNDWSSADRLMLSIHLPCTTVLRTNPADVTHRIMMKSEKWNNEIPFCSDAVTWKDVTETECQQLNISQKGKKLLQNASDPVHHVSFRITTDVPVRISFIVVAVRSYTSTLSNHLVALPKQIAKLRNTTSVSFLVNQKSNRACEVTCDVVPVADANQVCSKYRRNGSYKGPPPSLAQEIQERDCIVITAVGGLRLNQKKDVCRRIMFHSALLPFNDRFYIKGTSCHNNTASKYTGNIEFSIDARHRNPSTARVRSPLNSESSVLVMENALATEPSTSASHNGVTSDKKILSVMPVELPRKAKSKKVPIKVMTSEEKASRAAEKSFLNESVMLRICKSLDEPEVKELAFQLGIDDEIVTEAFTQNSDNLEKAGMHLLKQWRLENAVKQDVVAAICLALRCIGRDNVSQDVSRRCNPFLENSSHIAALPVFTRNVDVANSVQADGEER</sequence>
<dbReference type="InterPro" id="IPR011029">
    <property type="entry name" value="DEATH-like_dom_sf"/>
</dbReference>
<dbReference type="InterPro" id="IPR000488">
    <property type="entry name" value="Death_dom"/>
</dbReference>
<feature type="compositionally biased region" description="Polar residues" evidence="4">
    <location>
        <begin position="408"/>
        <end position="417"/>
    </location>
</feature>
<proteinExistence type="evidence at transcript level"/>
<dbReference type="GO" id="GO:0005634">
    <property type="term" value="C:nucleus"/>
    <property type="evidence" value="ECO:0007669"/>
    <property type="project" value="TreeGrafter"/>
</dbReference>
<evidence type="ECO:0000259" key="5">
    <source>
        <dbReference type="PROSITE" id="PS50017"/>
    </source>
</evidence>